<evidence type="ECO:0000313" key="3">
    <source>
        <dbReference type="Ensembl" id="ENSMALP00000011288.1"/>
    </source>
</evidence>
<feature type="domain" description="SPIN-DOC-like zinc-finger" evidence="2">
    <location>
        <begin position="16"/>
        <end position="70"/>
    </location>
</feature>
<dbReference type="Proteomes" id="UP000261600">
    <property type="component" value="Unplaced"/>
</dbReference>
<reference evidence="3" key="1">
    <citation type="submission" date="2025-08" db="UniProtKB">
        <authorList>
            <consortium name="Ensembl"/>
        </authorList>
    </citation>
    <scope>IDENTIFICATION</scope>
</reference>
<keyword evidence="4" id="KW-1185">Reference proteome</keyword>
<dbReference type="PANTHER" id="PTHR45913">
    <property type="entry name" value="EPM2A-INTERACTING PROTEIN 1"/>
    <property type="match status" value="1"/>
</dbReference>
<name>A0A3Q3IZK0_MONAL</name>
<evidence type="ECO:0000313" key="4">
    <source>
        <dbReference type="Proteomes" id="UP000261600"/>
    </source>
</evidence>
<proteinExistence type="predicted"/>
<evidence type="ECO:0000256" key="1">
    <source>
        <dbReference type="SAM" id="MobiDB-lite"/>
    </source>
</evidence>
<reference evidence="3" key="2">
    <citation type="submission" date="2025-09" db="UniProtKB">
        <authorList>
            <consortium name="Ensembl"/>
        </authorList>
    </citation>
    <scope>IDENTIFICATION</scope>
</reference>
<feature type="compositionally biased region" description="Basic residues" evidence="1">
    <location>
        <begin position="397"/>
        <end position="413"/>
    </location>
</feature>
<dbReference type="Pfam" id="PF18658">
    <property type="entry name" value="zf-C2H2_12"/>
    <property type="match status" value="1"/>
</dbReference>
<dbReference type="InterPro" id="IPR040647">
    <property type="entry name" value="SPIN-DOC_Znf-C2H2"/>
</dbReference>
<dbReference type="AlphaFoldDB" id="A0A3Q3IZK0"/>
<dbReference type="Ensembl" id="ENSMALT00000011529.1">
    <property type="protein sequence ID" value="ENSMALP00000011288.1"/>
    <property type="gene ID" value="ENSMALG00000007998.1"/>
</dbReference>
<evidence type="ECO:0000259" key="2">
    <source>
        <dbReference type="Pfam" id="PF18658"/>
    </source>
</evidence>
<organism evidence="3 4">
    <name type="scientific">Monopterus albus</name>
    <name type="common">Swamp eel</name>
    <dbReference type="NCBI Taxonomy" id="43700"/>
    <lineage>
        <taxon>Eukaryota</taxon>
        <taxon>Metazoa</taxon>
        <taxon>Chordata</taxon>
        <taxon>Craniata</taxon>
        <taxon>Vertebrata</taxon>
        <taxon>Euteleostomi</taxon>
        <taxon>Actinopterygii</taxon>
        <taxon>Neopterygii</taxon>
        <taxon>Teleostei</taxon>
        <taxon>Neoteleostei</taxon>
        <taxon>Acanthomorphata</taxon>
        <taxon>Anabantaria</taxon>
        <taxon>Synbranchiformes</taxon>
        <taxon>Synbranchidae</taxon>
        <taxon>Monopterus</taxon>
    </lineage>
</organism>
<feature type="region of interest" description="Disordered" evidence="1">
    <location>
        <begin position="394"/>
        <end position="413"/>
    </location>
</feature>
<accession>A0A3Q3IZK0</accession>
<sequence>MESSRQWHADKRHFKRTWEEEYFFTDINSKAVCLICSQSVAVLKEYNIRRHYETRHAAFSRFKGEARKTKSRELLAKLRSQQNTLTRPSSAQESATQASYEISALIARSGRSFSTGDFVKTLRSNSKQRLVRTFRTQLSFWFSYGVSTLRGTTKSEDLFAAVERVLDKNGLRWEKMAEITTDGAPAMIGRKAGLTTLVSQKVAQCGGKVAQYHCILHQEQLCAKSIGLGDVYNIRRRELLAKLRSHDPRVDVHFLQGTLPELSPRSASQLIITEMFDHITAFQRKLQLLCRHLSAGNLAHFPSLREVNLVQQKLSEYATLVSNLDLEFEMRFQDFRKNSGDMELFSQPFSTSVDCVPDHIQMELIEFQCDSELRNKFMSLKLDGRLTEWMMGEVKSGKRRKRGGNLVGNKRRS</sequence>
<protein>
    <recommendedName>
        <fullName evidence="2">SPIN-DOC-like zinc-finger domain-containing protein</fullName>
    </recommendedName>
</protein>
<dbReference type="PANTHER" id="PTHR45913:SF9">
    <property type="entry name" value="GENERAL TRANSCRIPTION FACTOR II-I REPEAT DOMAIN-CONTAINING PROTEIN 2-LIKE-RELATED"/>
    <property type="match status" value="1"/>
</dbReference>